<dbReference type="PROSITE" id="PS50234">
    <property type="entry name" value="VWFA"/>
    <property type="match status" value="1"/>
</dbReference>
<protein>
    <submittedName>
        <fullName evidence="3">VWA domain-containing protein</fullName>
    </submittedName>
</protein>
<dbReference type="SMART" id="SM00327">
    <property type="entry name" value="VWA"/>
    <property type="match status" value="1"/>
</dbReference>
<dbReference type="RefSeq" id="WP_377213169.1">
    <property type="nucleotide sequence ID" value="NZ_JBHTJV010000011.1"/>
</dbReference>
<evidence type="ECO:0000259" key="2">
    <source>
        <dbReference type="PROSITE" id="PS50234"/>
    </source>
</evidence>
<dbReference type="Pfam" id="PF00092">
    <property type="entry name" value="VWA"/>
    <property type="match status" value="1"/>
</dbReference>
<evidence type="ECO:0000313" key="4">
    <source>
        <dbReference type="Proteomes" id="UP001597101"/>
    </source>
</evidence>
<dbReference type="EMBL" id="JBHTJV010000011">
    <property type="protein sequence ID" value="MFD0917306.1"/>
    <property type="molecule type" value="Genomic_DNA"/>
</dbReference>
<gene>
    <name evidence="3" type="ORF">ACFQ14_12895</name>
</gene>
<feature type="domain" description="VWFA" evidence="2">
    <location>
        <begin position="33"/>
        <end position="214"/>
    </location>
</feature>
<feature type="chain" id="PRO_5045299986" evidence="1">
    <location>
        <begin position="25"/>
        <end position="428"/>
    </location>
</feature>
<dbReference type="Gene3D" id="3.40.50.410">
    <property type="entry name" value="von Willebrand factor, type A domain"/>
    <property type="match status" value="1"/>
</dbReference>
<dbReference type="InterPro" id="IPR036465">
    <property type="entry name" value="vWFA_dom_sf"/>
</dbReference>
<dbReference type="Proteomes" id="UP001597101">
    <property type="component" value="Unassembled WGS sequence"/>
</dbReference>
<proteinExistence type="predicted"/>
<reference evidence="4" key="1">
    <citation type="journal article" date="2019" name="Int. J. Syst. Evol. Microbiol.">
        <title>The Global Catalogue of Microorganisms (GCM) 10K type strain sequencing project: providing services to taxonomists for standard genome sequencing and annotation.</title>
        <authorList>
            <consortium name="The Broad Institute Genomics Platform"/>
            <consortium name="The Broad Institute Genome Sequencing Center for Infectious Disease"/>
            <person name="Wu L."/>
            <person name="Ma J."/>
        </authorList>
    </citation>
    <scope>NUCLEOTIDE SEQUENCE [LARGE SCALE GENOMIC DNA]</scope>
    <source>
        <strain evidence="4">CCUG 60023</strain>
    </source>
</reference>
<keyword evidence="4" id="KW-1185">Reference proteome</keyword>
<sequence length="428" mass="45878">MRNLKPLAFGLWAALLCGSNQAYAQQAEAPTSDVMIVFDGSGSMWGQIDGQAKIKIARETLSQSLTNMSLNARIGLIGYGHRQKGQCSDIETMVPVGNMSGNLNAIISAVNGINPKGKTPLSDAVTLAAKELKYTENAATVVLITDGLETCNADPCALARALERDGINFTAHVIGFGLSKDEGRQVACLAEETGGRYIEAGDGAALDDALKMAMAQPAPAVDRGPVEVQPSLVHVAGGKNWGFGGSAHNYAKALYFPKKTDADGKETIAEKSVLRDYGQLEPGEYRVKASLGQARIEQDITVQAGQSYQGEINFRAALVKVNFLNPDGTPAEGRHYVRFCSPKPRSKPMAYAGCRGKTLSKHKIHINTGEQFRLALNRDRQWNKTNATRLVTIDPALAGQETVVNITVGELAYGSHEKEFEIAKGASQ</sequence>
<dbReference type="SUPFAM" id="SSF53300">
    <property type="entry name" value="vWA-like"/>
    <property type="match status" value="1"/>
</dbReference>
<comment type="caution">
    <text evidence="3">The sequence shown here is derived from an EMBL/GenBank/DDBJ whole genome shotgun (WGS) entry which is preliminary data.</text>
</comment>
<name>A0ABW3FKQ3_9HYPH</name>
<feature type="signal peptide" evidence="1">
    <location>
        <begin position="1"/>
        <end position="24"/>
    </location>
</feature>
<keyword evidence="1" id="KW-0732">Signal</keyword>
<accession>A0ABW3FKQ3</accession>
<dbReference type="InterPro" id="IPR002035">
    <property type="entry name" value="VWF_A"/>
</dbReference>
<evidence type="ECO:0000256" key="1">
    <source>
        <dbReference type="SAM" id="SignalP"/>
    </source>
</evidence>
<evidence type="ECO:0000313" key="3">
    <source>
        <dbReference type="EMBL" id="MFD0917306.1"/>
    </source>
</evidence>
<organism evidence="3 4">
    <name type="scientific">Pseudahrensia aquimaris</name>
    <dbReference type="NCBI Taxonomy" id="744461"/>
    <lineage>
        <taxon>Bacteria</taxon>
        <taxon>Pseudomonadati</taxon>
        <taxon>Pseudomonadota</taxon>
        <taxon>Alphaproteobacteria</taxon>
        <taxon>Hyphomicrobiales</taxon>
        <taxon>Ahrensiaceae</taxon>
        <taxon>Pseudahrensia</taxon>
    </lineage>
</organism>